<dbReference type="OrthoDB" id="270930at2759"/>
<comment type="similarity">
    <text evidence="2">Belongs to the ERGIC family.</text>
</comment>
<dbReference type="PANTHER" id="PTHR10984">
    <property type="entry name" value="ENDOPLASMIC RETICULUM-GOLGI INTERMEDIATE COMPARTMENT PROTEIN"/>
    <property type="match status" value="1"/>
</dbReference>
<feature type="domain" description="Endoplasmic reticulum vesicle transporter C-terminal" evidence="7">
    <location>
        <begin position="108"/>
        <end position="335"/>
    </location>
</feature>
<gene>
    <name evidence="9" type="ORF">CU098_012422</name>
</gene>
<protein>
    <recommendedName>
        <fullName evidence="11">Endoplasmic reticulum-Golgi intermediate compartment protein 3</fullName>
    </recommendedName>
</protein>
<dbReference type="Pfam" id="PF13850">
    <property type="entry name" value="ERGIC_N"/>
    <property type="match status" value="1"/>
</dbReference>
<feature type="domain" description="Endoplasmic reticulum vesicle transporter N-terminal" evidence="8">
    <location>
        <begin position="2"/>
        <end position="62"/>
    </location>
</feature>
<name>A0A367KM37_RHIST</name>
<proteinExistence type="inferred from homology"/>
<dbReference type="STRING" id="4846.A0A367KM37"/>
<dbReference type="GO" id="GO:0006888">
    <property type="term" value="P:endoplasmic reticulum to Golgi vesicle-mediated transport"/>
    <property type="evidence" value="ECO:0007669"/>
    <property type="project" value="TreeGrafter"/>
</dbReference>
<dbReference type="GO" id="GO:0005789">
    <property type="term" value="C:endoplasmic reticulum membrane"/>
    <property type="evidence" value="ECO:0007669"/>
    <property type="project" value="TreeGrafter"/>
</dbReference>
<evidence type="ECO:0000256" key="3">
    <source>
        <dbReference type="ARBA" id="ARBA00022692"/>
    </source>
</evidence>
<sequence length="355" mass="39056">TIIILSLVFSELVAYYTPVWKPSLVVDQGRKEKMPINFNITFPHMPCHMISVDIMDDTGEHSLGYSQDVTKVRLSMDGTPVESGTAVGDPTTSASKALSEPVPECGSCYGARPLREDGCCQTCQDVREAYIKMGWGLVNGDNIDQCIREGWLNRIESEANEGCNIHGHLLVNKVSGNFHFAPGDAFQTHSMHVHDLKEFSAGTPDGHKFDLTHVIHKLKFGPDTFDETEEILAVTNALASTAVSANPGNNVYQYFLKIVSTQLVPLRGIPTLTNQYSVTQNQKENIGNGLPGVFFMVDISPMQIIYRETRPSLSSLLTGILAIVGGVYTVAGLVDRVVYRAERAYKKKLEMGKTL</sequence>
<evidence type="ECO:0000313" key="9">
    <source>
        <dbReference type="EMBL" id="RCI03247.1"/>
    </source>
</evidence>
<reference evidence="9 10" key="1">
    <citation type="journal article" date="2018" name="G3 (Bethesda)">
        <title>Phylogenetic and Phylogenomic Definition of Rhizopus Species.</title>
        <authorList>
            <person name="Gryganskyi A.P."/>
            <person name="Golan J."/>
            <person name="Dolatabadi S."/>
            <person name="Mondo S."/>
            <person name="Robb S."/>
            <person name="Idnurm A."/>
            <person name="Muszewska A."/>
            <person name="Steczkiewicz K."/>
            <person name="Masonjones S."/>
            <person name="Liao H.L."/>
            <person name="Gajdeczka M.T."/>
            <person name="Anike F."/>
            <person name="Vuek A."/>
            <person name="Anishchenko I.M."/>
            <person name="Voigt K."/>
            <person name="de Hoog G.S."/>
            <person name="Smith M.E."/>
            <person name="Heitman J."/>
            <person name="Vilgalys R."/>
            <person name="Stajich J.E."/>
        </authorList>
    </citation>
    <scope>NUCLEOTIDE SEQUENCE [LARGE SCALE GENOMIC DNA]</scope>
    <source>
        <strain evidence="9 10">LSU 92-RS-03</strain>
    </source>
</reference>
<keyword evidence="3 6" id="KW-0812">Transmembrane</keyword>
<evidence type="ECO:0000256" key="5">
    <source>
        <dbReference type="ARBA" id="ARBA00023136"/>
    </source>
</evidence>
<evidence type="ECO:0000256" key="4">
    <source>
        <dbReference type="ARBA" id="ARBA00022989"/>
    </source>
</evidence>
<feature type="transmembrane region" description="Helical" evidence="6">
    <location>
        <begin position="316"/>
        <end position="339"/>
    </location>
</feature>
<dbReference type="GO" id="GO:0000139">
    <property type="term" value="C:Golgi membrane"/>
    <property type="evidence" value="ECO:0007669"/>
    <property type="project" value="TreeGrafter"/>
</dbReference>
<dbReference type="InterPro" id="IPR039542">
    <property type="entry name" value="Erv_N"/>
</dbReference>
<organism evidence="9 10">
    <name type="scientific">Rhizopus stolonifer</name>
    <name type="common">Rhizopus nigricans</name>
    <dbReference type="NCBI Taxonomy" id="4846"/>
    <lineage>
        <taxon>Eukaryota</taxon>
        <taxon>Fungi</taxon>
        <taxon>Fungi incertae sedis</taxon>
        <taxon>Mucoromycota</taxon>
        <taxon>Mucoromycotina</taxon>
        <taxon>Mucoromycetes</taxon>
        <taxon>Mucorales</taxon>
        <taxon>Mucorineae</taxon>
        <taxon>Rhizopodaceae</taxon>
        <taxon>Rhizopus</taxon>
    </lineage>
</organism>
<dbReference type="InterPro" id="IPR012936">
    <property type="entry name" value="Erv_C"/>
</dbReference>
<dbReference type="Proteomes" id="UP000253551">
    <property type="component" value="Unassembled WGS sequence"/>
</dbReference>
<evidence type="ECO:0000313" key="10">
    <source>
        <dbReference type="Proteomes" id="UP000253551"/>
    </source>
</evidence>
<dbReference type="EMBL" id="PJQM01001090">
    <property type="protein sequence ID" value="RCI03247.1"/>
    <property type="molecule type" value="Genomic_DNA"/>
</dbReference>
<accession>A0A367KM37</accession>
<evidence type="ECO:0000256" key="2">
    <source>
        <dbReference type="ARBA" id="ARBA00005648"/>
    </source>
</evidence>
<dbReference type="GO" id="GO:0006890">
    <property type="term" value="P:retrograde vesicle-mediated transport, Golgi to endoplasmic reticulum"/>
    <property type="evidence" value="ECO:0007669"/>
    <property type="project" value="TreeGrafter"/>
</dbReference>
<keyword evidence="5 6" id="KW-0472">Membrane</keyword>
<dbReference type="PANTHER" id="PTHR10984:SF25">
    <property type="entry name" value="ENDOPLASMIC RETICULUM-GOLGI INTERMEDIATE COMPARTMENT PROTEIN 3"/>
    <property type="match status" value="1"/>
</dbReference>
<evidence type="ECO:0000256" key="1">
    <source>
        <dbReference type="ARBA" id="ARBA00004141"/>
    </source>
</evidence>
<dbReference type="Pfam" id="PF07970">
    <property type="entry name" value="COPIIcoated_ERV"/>
    <property type="match status" value="1"/>
</dbReference>
<feature type="non-terminal residue" evidence="9">
    <location>
        <position position="1"/>
    </location>
</feature>
<evidence type="ECO:0000259" key="7">
    <source>
        <dbReference type="Pfam" id="PF07970"/>
    </source>
</evidence>
<keyword evidence="4 6" id="KW-1133">Transmembrane helix</keyword>
<evidence type="ECO:0000259" key="8">
    <source>
        <dbReference type="Pfam" id="PF13850"/>
    </source>
</evidence>
<keyword evidence="10" id="KW-1185">Reference proteome</keyword>
<evidence type="ECO:0008006" key="11">
    <source>
        <dbReference type="Google" id="ProtNLM"/>
    </source>
</evidence>
<comment type="caution">
    <text evidence="9">The sequence shown here is derived from an EMBL/GenBank/DDBJ whole genome shotgun (WGS) entry which is preliminary data.</text>
</comment>
<comment type="subcellular location">
    <subcellularLocation>
        <location evidence="1">Membrane</location>
        <topology evidence="1">Multi-pass membrane protein</topology>
    </subcellularLocation>
</comment>
<dbReference type="AlphaFoldDB" id="A0A367KM37"/>
<dbReference type="InterPro" id="IPR045888">
    <property type="entry name" value="Erv"/>
</dbReference>
<dbReference type="GO" id="GO:0030134">
    <property type="term" value="C:COPII-coated ER to Golgi transport vesicle"/>
    <property type="evidence" value="ECO:0007669"/>
    <property type="project" value="TreeGrafter"/>
</dbReference>
<evidence type="ECO:0000256" key="6">
    <source>
        <dbReference type="SAM" id="Phobius"/>
    </source>
</evidence>